<dbReference type="InterPro" id="IPR004291">
    <property type="entry name" value="Transposase_IS66_central"/>
</dbReference>
<feature type="domain" description="Transposase IS66 central" evidence="2">
    <location>
        <begin position="220"/>
        <end position="509"/>
    </location>
</feature>
<evidence type="ECO:0000259" key="3">
    <source>
        <dbReference type="Pfam" id="PF13005"/>
    </source>
</evidence>
<dbReference type="InterPro" id="IPR052344">
    <property type="entry name" value="Transposase-related"/>
</dbReference>
<evidence type="ECO:0000256" key="1">
    <source>
        <dbReference type="SAM" id="Coils"/>
    </source>
</evidence>
<accession>A0A1D8A6R0</accession>
<evidence type="ECO:0000313" key="7">
    <source>
        <dbReference type="Proteomes" id="UP000094626"/>
    </source>
</evidence>
<evidence type="ECO:0000313" key="6">
    <source>
        <dbReference type="EMBL" id="AOR77781.1"/>
    </source>
</evidence>
<reference evidence="7" key="1">
    <citation type="journal article" date="2017" name="J. Biotechnol.">
        <title>Complete genome sequence of Novosphingobium resinovorum SA1, a versatile xenobiotic-degrading bacterium capable of utilizing sulfanilic acid.</title>
        <authorList>
            <person name="Hegedus B."/>
            <person name="Kos P.B."/>
            <person name="Balint B."/>
            <person name="Maroti G."/>
            <person name="Gan H.M."/>
            <person name="Perei K."/>
            <person name="Rakhely G."/>
        </authorList>
    </citation>
    <scope>NUCLEOTIDE SEQUENCE [LARGE SCALE GENOMIC DNA]</scope>
    <source>
        <strain evidence="7">SA1</strain>
    </source>
</reference>
<dbReference type="Pfam" id="PF03050">
    <property type="entry name" value="DDE_Tnp_IS66"/>
    <property type="match status" value="1"/>
</dbReference>
<dbReference type="InterPro" id="IPR039552">
    <property type="entry name" value="IS66_C"/>
</dbReference>
<dbReference type="Proteomes" id="UP000094626">
    <property type="component" value="Chromosome"/>
</dbReference>
<dbReference type="PANTHER" id="PTHR33678">
    <property type="entry name" value="BLL1576 PROTEIN"/>
    <property type="match status" value="1"/>
</dbReference>
<feature type="domain" description="Transposase TnpC homeodomain" evidence="4">
    <location>
        <begin position="78"/>
        <end position="152"/>
    </location>
</feature>
<dbReference type="InterPro" id="IPR024474">
    <property type="entry name" value="Znf_dom_IS66"/>
</dbReference>
<dbReference type="AlphaFoldDB" id="A0A1D8A6R0"/>
<dbReference type="KEGG" id="nre:BES08_14215"/>
<name>A0A1D8A6R0_9SPHN</name>
<feature type="domain" description="Transposase IS66 zinc-finger binding" evidence="3">
    <location>
        <begin position="162"/>
        <end position="199"/>
    </location>
</feature>
<keyword evidence="1" id="KW-0175">Coiled coil</keyword>
<evidence type="ECO:0000259" key="4">
    <source>
        <dbReference type="Pfam" id="PF13007"/>
    </source>
</evidence>
<evidence type="ECO:0000259" key="2">
    <source>
        <dbReference type="Pfam" id="PF03050"/>
    </source>
</evidence>
<evidence type="ECO:0000259" key="5">
    <source>
        <dbReference type="Pfam" id="PF13817"/>
    </source>
</evidence>
<dbReference type="InterPro" id="IPR024463">
    <property type="entry name" value="Transposase_TnpC_homeodom"/>
</dbReference>
<feature type="domain" description="Transposase IS66 C-terminal" evidence="5">
    <location>
        <begin position="516"/>
        <end position="554"/>
    </location>
</feature>
<dbReference type="NCBIfam" id="NF033517">
    <property type="entry name" value="transpos_IS66"/>
    <property type="match status" value="1"/>
</dbReference>
<dbReference type="Pfam" id="PF13817">
    <property type="entry name" value="DDE_Tnp_IS66_C"/>
    <property type="match status" value="1"/>
</dbReference>
<organism evidence="6 7">
    <name type="scientific">Novosphingobium resinovorum</name>
    <dbReference type="NCBI Taxonomy" id="158500"/>
    <lineage>
        <taxon>Bacteria</taxon>
        <taxon>Pseudomonadati</taxon>
        <taxon>Pseudomonadota</taxon>
        <taxon>Alphaproteobacteria</taxon>
        <taxon>Sphingomonadales</taxon>
        <taxon>Sphingomonadaceae</taxon>
        <taxon>Novosphingobium</taxon>
    </lineage>
</organism>
<sequence length="558" mass="61501">MIPANPQQLPDDVDALKAMIAAAHAQKASADQERLALQATIAAHRAEISVHQAEIAAHEAEIVAMRAAKTADAEKIARLESIVAMLKRAQFGTRSEKLRIDPLDAEQLAFVFDELQTGLGEIRAGQDKRAGASAVRPSRPRKGFAPHLERVEQIIEPEVPTDCVGLQAVRIGEDVSERLDVTPATFRVIVTRRPKYAYRLADGEDRIVQAPAPDYLIVGGIPTEALLAQVAVSKYADGLPLYRQQEIYARDGVELDRSLMAQWMGRLGFELEPLAQYVLHTIKQGERVFADETRLPTLAPGSGKVKTAWLWAYARDDRPFGGSGPPMVAYRFEDSRSGDCVAQHLDGYRGILQVDGYAAYNRLGKDRGANDAMTLAGCWAHARRKFFDLHASDGSPFASAVVKAMAPLWAIEEDIRGHGAELRASIRAERSRPIVTELFVMLEKELPRISGKSKLAEAIRYTLSRRAAFERFLTDGRIEIDSNIVERTIRPQAITRKNALFAGSDGGGRAWATIATLLTTAKMNGIDPNAWLTQTLERIAGGWPNSQIADLMPWNFRP</sequence>
<feature type="coiled-coil region" evidence="1">
    <location>
        <begin position="13"/>
        <end position="61"/>
    </location>
</feature>
<dbReference type="RefSeq" id="WP_069708688.1">
    <property type="nucleotide sequence ID" value="NZ_CP017075.1"/>
</dbReference>
<protein>
    <submittedName>
        <fullName evidence="6">Transposase</fullName>
    </submittedName>
</protein>
<dbReference type="EMBL" id="CP017075">
    <property type="protein sequence ID" value="AOR77781.1"/>
    <property type="molecule type" value="Genomic_DNA"/>
</dbReference>
<keyword evidence="7" id="KW-1185">Reference proteome</keyword>
<dbReference type="Pfam" id="PF13005">
    <property type="entry name" value="zf-IS66"/>
    <property type="match status" value="1"/>
</dbReference>
<dbReference type="Pfam" id="PF13007">
    <property type="entry name" value="LZ_Tnp_IS66"/>
    <property type="match status" value="1"/>
</dbReference>
<proteinExistence type="predicted"/>
<gene>
    <name evidence="6" type="ORF">BES08_14215</name>
</gene>
<dbReference type="PANTHER" id="PTHR33678:SF1">
    <property type="entry name" value="BLL1576 PROTEIN"/>
    <property type="match status" value="1"/>
</dbReference>